<dbReference type="AlphaFoldDB" id="A0A8X6LF61"/>
<evidence type="ECO:0000313" key="5">
    <source>
        <dbReference type="Proteomes" id="UP000887116"/>
    </source>
</evidence>
<keyword evidence="1" id="KW-0862">Zinc</keyword>
<dbReference type="GO" id="GO:0008270">
    <property type="term" value="F:zinc ion binding"/>
    <property type="evidence" value="ECO:0007669"/>
    <property type="project" value="UniProtKB-KW"/>
</dbReference>
<proteinExistence type="predicted"/>
<evidence type="ECO:0000313" key="4">
    <source>
        <dbReference type="EMBL" id="GFR04899.1"/>
    </source>
</evidence>
<keyword evidence="1" id="KW-0479">Metal-binding</keyword>
<dbReference type="PROSITE" id="PS50158">
    <property type="entry name" value="ZF_CCHC"/>
    <property type="match status" value="1"/>
</dbReference>
<feature type="domain" description="CCHC-type" evidence="3">
    <location>
        <begin position="122"/>
        <end position="135"/>
    </location>
</feature>
<dbReference type="GO" id="GO:0003676">
    <property type="term" value="F:nucleic acid binding"/>
    <property type="evidence" value="ECO:0007669"/>
    <property type="project" value="InterPro"/>
</dbReference>
<comment type="caution">
    <text evidence="4">The sequence shown here is derived from an EMBL/GenBank/DDBJ whole genome shotgun (WGS) entry which is preliminary data.</text>
</comment>
<evidence type="ECO:0000256" key="2">
    <source>
        <dbReference type="SAM" id="MobiDB-lite"/>
    </source>
</evidence>
<sequence>MQEFLSHQSERKLRHSETLVDYIYAKDALLEKAPFTIPQPDRISMFIGDITEEKWQIALATQNSITVEELIDRTTAFDAIRSTIQDKKPYQSAKSQMRSFYSRDEQRHKYNPSTDDVRNITCWRCGDKGHASFMCSLPPHERGSPIAPPRNTSRQIQDNQTNISPPSTSGSTSSHNKTPRGATSSNFSDSRSNTNRNSTNARSMLTKTNNSNSINCIKTNTNKRALIPVIINNDTEIQALCDPCADITVIQQSFIPSDIVFIHGLMESFKLSTTK</sequence>
<gene>
    <name evidence="4" type="primary">AVEN_171882_1</name>
    <name evidence="4" type="ORF">TNCT_464281</name>
</gene>
<dbReference type="EMBL" id="BMAO01025791">
    <property type="protein sequence ID" value="GFR04899.1"/>
    <property type="molecule type" value="Genomic_DNA"/>
</dbReference>
<name>A0A8X6LF61_TRICU</name>
<feature type="compositionally biased region" description="Low complexity" evidence="2">
    <location>
        <begin position="164"/>
        <end position="174"/>
    </location>
</feature>
<feature type="compositionally biased region" description="Low complexity" evidence="2">
    <location>
        <begin position="183"/>
        <end position="203"/>
    </location>
</feature>
<feature type="region of interest" description="Disordered" evidence="2">
    <location>
        <begin position="136"/>
        <end position="207"/>
    </location>
</feature>
<dbReference type="Proteomes" id="UP000887116">
    <property type="component" value="Unassembled WGS sequence"/>
</dbReference>
<evidence type="ECO:0000259" key="3">
    <source>
        <dbReference type="PROSITE" id="PS50158"/>
    </source>
</evidence>
<evidence type="ECO:0000256" key="1">
    <source>
        <dbReference type="PROSITE-ProRule" id="PRU00047"/>
    </source>
</evidence>
<dbReference type="OrthoDB" id="7288680at2759"/>
<organism evidence="4 5">
    <name type="scientific">Trichonephila clavata</name>
    <name type="common">Joro spider</name>
    <name type="synonym">Nephila clavata</name>
    <dbReference type="NCBI Taxonomy" id="2740835"/>
    <lineage>
        <taxon>Eukaryota</taxon>
        <taxon>Metazoa</taxon>
        <taxon>Ecdysozoa</taxon>
        <taxon>Arthropoda</taxon>
        <taxon>Chelicerata</taxon>
        <taxon>Arachnida</taxon>
        <taxon>Araneae</taxon>
        <taxon>Araneomorphae</taxon>
        <taxon>Entelegynae</taxon>
        <taxon>Araneoidea</taxon>
        <taxon>Nephilidae</taxon>
        <taxon>Trichonephila</taxon>
    </lineage>
</organism>
<keyword evidence="1" id="KW-0863">Zinc-finger</keyword>
<dbReference type="InterPro" id="IPR001878">
    <property type="entry name" value="Znf_CCHC"/>
</dbReference>
<keyword evidence="5" id="KW-1185">Reference proteome</keyword>
<reference evidence="4" key="1">
    <citation type="submission" date="2020-07" db="EMBL/GenBank/DDBJ databases">
        <title>Multicomponent nature underlies the extraordinary mechanical properties of spider dragline silk.</title>
        <authorList>
            <person name="Kono N."/>
            <person name="Nakamura H."/>
            <person name="Mori M."/>
            <person name="Yoshida Y."/>
            <person name="Ohtoshi R."/>
            <person name="Malay A.D."/>
            <person name="Moran D.A.P."/>
            <person name="Tomita M."/>
            <person name="Numata K."/>
            <person name="Arakawa K."/>
        </authorList>
    </citation>
    <scope>NUCLEOTIDE SEQUENCE</scope>
</reference>
<accession>A0A8X6LF61</accession>
<feature type="compositionally biased region" description="Polar residues" evidence="2">
    <location>
        <begin position="150"/>
        <end position="163"/>
    </location>
</feature>
<protein>
    <recommendedName>
        <fullName evidence="3">CCHC-type domain-containing protein</fullName>
    </recommendedName>
</protein>
<feature type="region of interest" description="Disordered" evidence="2">
    <location>
        <begin position="87"/>
        <end position="113"/>
    </location>
</feature>